<gene>
    <name evidence="3" type="ORF">AB675_1273</name>
</gene>
<keyword evidence="4" id="KW-1185">Reference proteome</keyword>
<evidence type="ECO:0000313" key="3">
    <source>
        <dbReference type="EMBL" id="KPI35706.1"/>
    </source>
</evidence>
<dbReference type="InterPro" id="IPR052471">
    <property type="entry name" value="PBI_I9"/>
</dbReference>
<comment type="similarity">
    <text evidence="1">Belongs to the protease inhibitor I9 family.</text>
</comment>
<dbReference type="Proteomes" id="UP000038010">
    <property type="component" value="Unassembled WGS sequence"/>
</dbReference>
<protein>
    <recommendedName>
        <fullName evidence="5">Inhibitor I9 domain-containing protein</fullName>
    </recommendedName>
</protein>
<proteinExistence type="inferred from homology"/>
<feature type="chain" id="PRO_5005872910" description="Inhibitor I9 domain-containing protein" evidence="2">
    <location>
        <begin position="22"/>
        <end position="102"/>
    </location>
</feature>
<evidence type="ECO:0008006" key="5">
    <source>
        <dbReference type="Google" id="ProtNLM"/>
    </source>
</evidence>
<evidence type="ECO:0000256" key="2">
    <source>
        <dbReference type="SAM" id="SignalP"/>
    </source>
</evidence>
<dbReference type="GeneID" id="28733031"/>
<dbReference type="PANTHER" id="PTHR28288">
    <property type="entry name" value="PROTEASE B INHIBITOR 2"/>
    <property type="match status" value="1"/>
</dbReference>
<keyword evidence="2" id="KW-0732">Signal</keyword>
<reference evidence="3 4" key="1">
    <citation type="submission" date="2015-06" db="EMBL/GenBank/DDBJ databases">
        <title>Draft genome of the ant-associated black yeast Phialophora attae CBS 131958.</title>
        <authorList>
            <person name="Moreno L.F."/>
            <person name="Stielow B.J."/>
            <person name="de Hoog S."/>
            <person name="Vicente V.A."/>
            <person name="Weiss V.A."/>
            <person name="de Vries M."/>
            <person name="Cruz L.M."/>
            <person name="Souza E.M."/>
        </authorList>
    </citation>
    <scope>NUCLEOTIDE SEQUENCE [LARGE SCALE GENOMIC DNA]</scope>
    <source>
        <strain evidence="3 4">CBS 131958</strain>
    </source>
</reference>
<name>A0A0N1GYC7_9EURO</name>
<dbReference type="GO" id="GO:0042144">
    <property type="term" value="P:vacuole fusion, non-autophagic"/>
    <property type="evidence" value="ECO:0007669"/>
    <property type="project" value="TreeGrafter"/>
</dbReference>
<dbReference type="AlphaFoldDB" id="A0A0N1GYC7"/>
<dbReference type="GO" id="GO:0004866">
    <property type="term" value="F:endopeptidase inhibitor activity"/>
    <property type="evidence" value="ECO:0007669"/>
    <property type="project" value="TreeGrafter"/>
</dbReference>
<dbReference type="SUPFAM" id="SSF54897">
    <property type="entry name" value="Protease propeptides/inhibitors"/>
    <property type="match status" value="1"/>
</dbReference>
<organism evidence="3 4">
    <name type="scientific">Cyphellophora attinorum</name>
    <dbReference type="NCBI Taxonomy" id="1664694"/>
    <lineage>
        <taxon>Eukaryota</taxon>
        <taxon>Fungi</taxon>
        <taxon>Dikarya</taxon>
        <taxon>Ascomycota</taxon>
        <taxon>Pezizomycotina</taxon>
        <taxon>Eurotiomycetes</taxon>
        <taxon>Chaetothyriomycetidae</taxon>
        <taxon>Chaetothyriales</taxon>
        <taxon>Cyphellophoraceae</taxon>
        <taxon>Cyphellophora</taxon>
    </lineage>
</organism>
<evidence type="ECO:0000313" key="4">
    <source>
        <dbReference type="Proteomes" id="UP000038010"/>
    </source>
</evidence>
<feature type="signal peptide" evidence="2">
    <location>
        <begin position="1"/>
        <end position="21"/>
    </location>
</feature>
<dbReference type="PANTHER" id="PTHR28288:SF1">
    <property type="entry name" value="INHIBITOR I9 DOMAIN-CONTAINING PROTEIN"/>
    <property type="match status" value="1"/>
</dbReference>
<dbReference type="RefSeq" id="XP_017995669.1">
    <property type="nucleotide sequence ID" value="XM_018141151.1"/>
</dbReference>
<dbReference type="OrthoDB" id="3888684at2759"/>
<dbReference type="EMBL" id="LFJN01000037">
    <property type="protein sequence ID" value="KPI35706.1"/>
    <property type="molecule type" value="Genomic_DNA"/>
</dbReference>
<sequence length="102" mass="10946">MRFQILSLAAIFLAIASALKAQSQFLISFPNEAPQSDVDRAMDLMREAGGVIVHEYKLIKGFACKASEAAIESIKTMGGKFPPIVEEDSVVKLNGKTSDGDA</sequence>
<comment type="caution">
    <text evidence="3">The sequence shown here is derived from an EMBL/GenBank/DDBJ whole genome shotgun (WGS) entry which is preliminary data.</text>
</comment>
<dbReference type="InterPro" id="IPR037045">
    <property type="entry name" value="S8pro/Inhibitor_I9_sf"/>
</dbReference>
<dbReference type="Gene3D" id="3.30.70.80">
    <property type="entry name" value="Peptidase S8 propeptide/proteinase inhibitor I9"/>
    <property type="match status" value="1"/>
</dbReference>
<dbReference type="VEuPathDB" id="FungiDB:AB675_1273"/>
<accession>A0A0N1GYC7</accession>
<evidence type="ECO:0000256" key="1">
    <source>
        <dbReference type="ARBA" id="ARBA00038069"/>
    </source>
</evidence>